<dbReference type="Proteomes" id="UP000245207">
    <property type="component" value="Unassembled WGS sequence"/>
</dbReference>
<name>A0A2U1NRM6_ARTAN</name>
<evidence type="ECO:0000313" key="2">
    <source>
        <dbReference type="Proteomes" id="UP000245207"/>
    </source>
</evidence>
<gene>
    <name evidence="1" type="ORF">CTI12_AA230230</name>
</gene>
<comment type="caution">
    <text evidence="1">The sequence shown here is derived from an EMBL/GenBank/DDBJ whole genome shotgun (WGS) entry which is preliminary data.</text>
</comment>
<organism evidence="1 2">
    <name type="scientific">Artemisia annua</name>
    <name type="common">Sweet wormwood</name>
    <dbReference type="NCBI Taxonomy" id="35608"/>
    <lineage>
        <taxon>Eukaryota</taxon>
        <taxon>Viridiplantae</taxon>
        <taxon>Streptophyta</taxon>
        <taxon>Embryophyta</taxon>
        <taxon>Tracheophyta</taxon>
        <taxon>Spermatophyta</taxon>
        <taxon>Magnoliopsida</taxon>
        <taxon>eudicotyledons</taxon>
        <taxon>Gunneridae</taxon>
        <taxon>Pentapetalae</taxon>
        <taxon>asterids</taxon>
        <taxon>campanulids</taxon>
        <taxon>Asterales</taxon>
        <taxon>Asteraceae</taxon>
        <taxon>Asteroideae</taxon>
        <taxon>Anthemideae</taxon>
        <taxon>Artemisiinae</taxon>
        <taxon>Artemisia</taxon>
    </lineage>
</organism>
<sequence>MFQSAVNHDLIMNANDEEKVKFDDQASQIAQRATKVLRQSRMIRSRESVYVPTWTGKYGTAGAPGPYIVRKFGSTVNSKLITKTQTDKGSSNNE</sequence>
<dbReference type="EMBL" id="PKPP01002312">
    <property type="protein sequence ID" value="PWA76128.1"/>
    <property type="molecule type" value="Genomic_DNA"/>
</dbReference>
<keyword evidence="2" id="KW-1185">Reference proteome</keyword>
<dbReference type="AlphaFoldDB" id="A0A2U1NRM6"/>
<protein>
    <submittedName>
        <fullName evidence="1">Chromatin remodeling 8</fullName>
    </submittedName>
</protein>
<evidence type="ECO:0000313" key="1">
    <source>
        <dbReference type="EMBL" id="PWA76128.1"/>
    </source>
</evidence>
<reference evidence="1 2" key="1">
    <citation type="journal article" date="2018" name="Mol. Plant">
        <title>The genome of Artemisia annua provides insight into the evolution of Asteraceae family and artemisinin biosynthesis.</title>
        <authorList>
            <person name="Shen Q."/>
            <person name="Zhang L."/>
            <person name="Liao Z."/>
            <person name="Wang S."/>
            <person name="Yan T."/>
            <person name="Shi P."/>
            <person name="Liu M."/>
            <person name="Fu X."/>
            <person name="Pan Q."/>
            <person name="Wang Y."/>
            <person name="Lv Z."/>
            <person name="Lu X."/>
            <person name="Zhang F."/>
            <person name="Jiang W."/>
            <person name="Ma Y."/>
            <person name="Chen M."/>
            <person name="Hao X."/>
            <person name="Li L."/>
            <person name="Tang Y."/>
            <person name="Lv G."/>
            <person name="Zhou Y."/>
            <person name="Sun X."/>
            <person name="Brodelius P.E."/>
            <person name="Rose J.K.C."/>
            <person name="Tang K."/>
        </authorList>
    </citation>
    <scope>NUCLEOTIDE SEQUENCE [LARGE SCALE GENOMIC DNA]</scope>
    <source>
        <strain evidence="2">cv. Huhao1</strain>
        <tissue evidence="1">Leaf</tissue>
    </source>
</reference>
<dbReference type="STRING" id="35608.A0A2U1NRM6"/>
<accession>A0A2U1NRM6</accession>
<dbReference type="OrthoDB" id="413460at2759"/>
<proteinExistence type="predicted"/>